<protein>
    <submittedName>
        <fullName evidence="2">Uncharacterized protein</fullName>
    </submittedName>
</protein>
<gene>
    <name evidence="2" type="ORF">BOW53_06775</name>
</gene>
<dbReference type="AlphaFoldDB" id="A0A1T2L6I4"/>
<dbReference type="RefSeq" id="WP_078483327.1">
    <property type="nucleotide sequence ID" value="NZ_MPRL01000019.1"/>
</dbReference>
<organism evidence="2 3">
    <name type="scientific">Solemya pervernicosa gill symbiont</name>
    <dbReference type="NCBI Taxonomy" id="642797"/>
    <lineage>
        <taxon>Bacteria</taxon>
        <taxon>Pseudomonadati</taxon>
        <taxon>Pseudomonadota</taxon>
        <taxon>Gammaproteobacteria</taxon>
        <taxon>sulfur-oxidizing symbionts</taxon>
    </lineage>
</organism>
<keyword evidence="1" id="KW-0812">Transmembrane</keyword>
<evidence type="ECO:0000256" key="1">
    <source>
        <dbReference type="SAM" id="Phobius"/>
    </source>
</evidence>
<proteinExistence type="predicted"/>
<evidence type="ECO:0000313" key="2">
    <source>
        <dbReference type="EMBL" id="OOZ40707.1"/>
    </source>
</evidence>
<keyword evidence="1" id="KW-0472">Membrane</keyword>
<dbReference type="Proteomes" id="UP000191110">
    <property type="component" value="Unassembled WGS sequence"/>
</dbReference>
<comment type="caution">
    <text evidence="2">The sequence shown here is derived from an EMBL/GenBank/DDBJ whole genome shotgun (WGS) entry which is preliminary data.</text>
</comment>
<feature type="transmembrane region" description="Helical" evidence="1">
    <location>
        <begin position="41"/>
        <end position="58"/>
    </location>
</feature>
<keyword evidence="1" id="KW-1133">Transmembrane helix</keyword>
<keyword evidence="3" id="KW-1185">Reference proteome</keyword>
<feature type="transmembrane region" description="Helical" evidence="1">
    <location>
        <begin position="6"/>
        <end position="21"/>
    </location>
</feature>
<dbReference type="OrthoDB" id="7067542at2"/>
<evidence type="ECO:0000313" key="3">
    <source>
        <dbReference type="Proteomes" id="UP000191110"/>
    </source>
</evidence>
<sequence>MDWLKIGSAILLVMMLFYLWPRASHMLKNSPKGSSKDWMGAIIPIALVIAFVFLLVMAV</sequence>
<accession>A0A1T2L6I4</accession>
<reference evidence="2 3" key="1">
    <citation type="submission" date="2016-11" db="EMBL/GenBank/DDBJ databases">
        <title>Mixed transmission modes and dynamic genome evolution in an obligate animal-bacterial symbiosis.</title>
        <authorList>
            <person name="Russell S.L."/>
            <person name="Corbett-Detig R.B."/>
            <person name="Cavanaugh C.M."/>
        </authorList>
    </citation>
    <scope>NUCLEOTIDE SEQUENCE [LARGE SCALE GENOMIC DNA]</scope>
    <source>
        <strain evidence="2">Sveles-Q1</strain>
    </source>
</reference>
<dbReference type="EMBL" id="MPRL01000019">
    <property type="protein sequence ID" value="OOZ40707.1"/>
    <property type="molecule type" value="Genomic_DNA"/>
</dbReference>
<name>A0A1T2L6I4_9GAMM</name>